<keyword evidence="1" id="KW-1133">Transmembrane helix</keyword>
<evidence type="ECO:0000313" key="3">
    <source>
        <dbReference type="Proteomes" id="UP000177230"/>
    </source>
</evidence>
<keyword evidence="1" id="KW-0472">Membrane</keyword>
<comment type="caution">
    <text evidence="2">The sequence shown here is derived from an EMBL/GenBank/DDBJ whole genome shotgun (WGS) entry which is preliminary data.</text>
</comment>
<sequence>MKIINILLLLITGAVSTIGVLIFNNLFIGFPSYQQNIENIKKIEIGMNKKEVMNIMKVTPTHIHFFRNERCP</sequence>
<protein>
    <submittedName>
        <fullName evidence="2">Uncharacterized protein</fullName>
    </submittedName>
</protein>
<proteinExistence type="predicted"/>
<feature type="transmembrane region" description="Helical" evidence="1">
    <location>
        <begin position="6"/>
        <end position="27"/>
    </location>
</feature>
<organism evidence="2 3">
    <name type="scientific">Candidatus Edwardsbacteria bacterium GWF2_54_11</name>
    <dbReference type="NCBI Taxonomy" id="1817851"/>
    <lineage>
        <taxon>Bacteria</taxon>
        <taxon>Candidatus Edwardsiibacteriota</taxon>
    </lineage>
</organism>
<reference evidence="2 3" key="1">
    <citation type="journal article" date="2016" name="Nat. Commun.">
        <title>Thousands of microbial genomes shed light on interconnected biogeochemical processes in an aquifer system.</title>
        <authorList>
            <person name="Anantharaman K."/>
            <person name="Brown C.T."/>
            <person name="Hug L.A."/>
            <person name="Sharon I."/>
            <person name="Castelle C.J."/>
            <person name="Probst A.J."/>
            <person name="Thomas B.C."/>
            <person name="Singh A."/>
            <person name="Wilkins M.J."/>
            <person name="Karaoz U."/>
            <person name="Brodie E.L."/>
            <person name="Williams K.H."/>
            <person name="Hubbard S.S."/>
            <person name="Banfield J.F."/>
        </authorList>
    </citation>
    <scope>NUCLEOTIDE SEQUENCE [LARGE SCALE GENOMIC DNA]</scope>
</reference>
<evidence type="ECO:0000313" key="2">
    <source>
        <dbReference type="EMBL" id="OGF13562.1"/>
    </source>
</evidence>
<dbReference type="Proteomes" id="UP000177230">
    <property type="component" value="Unassembled WGS sequence"/>
</dbReference>
<gene>
    <name evidence="2" type="ORF">A2024_07200</name>
</gene>
<keyword evidence="1" id="KW-0812">Transmembrane</keyword>
<dbReference type="EMBL" id="MFFM01000015">
    <property type="protein sequence ID" value="OGF13562.1"/>
    <property type="molecule type" value="Genomic_DNA"/>
</dbReference>
<name>A0A1F5RGQ2_9BACT</name>
<evidence type="ECO:0000256" key="1">
    <source>
        <dbReference type="SAM" id="Phobius"/>
    </source>
</evidence>
<accession>A0A1F5RGQ2</accession>
<dbReference type="AlphaFoldDB" id="A0A1F5RGQ2"/>